<evidence type="ECO:0000313" key="3">
    <source>
        <dbReference type="EMBL" id="OUM89805.1"/>
    </source>
</evidence>
<accession>A0A1Y3PR17</accession>
<organism evidence="3 4">
    <name type="scientific">Bacillus thermozeamaize</name>
    <dbReference type="NCBI Taxonomy" id="230954"/>
    <lineage>
        <taxon>Bacteria</taxon>
        <taxon>Bacillati</taxon>
        <taxon>Bacillota</taxon>
        <taxon>Bacilli</taxon>
        <taxon>Bacillales</taxon>
        <taxon>Bacillaceae</taxon>
        <taxon>Bacillus</taxon>
    </lineage>
</organism>
<sequence length="432" mass="48989">MKHNPSSKQNQRISRISETTLVIGADIAKHQHVARAFNYRGIEFGRRCLFQNDENGLLNLLAWTEAIKQEHGFTDVLLGVEPTGHYWFPLFHFLKQRGIEVVLVNPHHVRKSKELDDNLPTKNDIKDAKVVAKLVLDGRYTQPKLPEGVYADLRVLMNQRDRLCGDLHRVKGRIHNWLDRFFPEYRQVFKDWEGKASLVTLKQFPLPQDIVAAGEAAIVATWKQHDVKRAVGAKRAELLCRKARKSIGLTEGAAAARYELAMYLEQYAMLCSQIEQLMELVAQLVEQIPGAAHMMSIPCIGLITVAGFLAEVGDLSSYDHSRQIVRHAGLSLRENSSGLHKGKTTISKRGRYRLRALLFRAALTMVARNPEFRALHLYFTTRQDNPLKKKQSIIAICNKLIRVLFELGRKQKNYDAGKVLGPHRAAQLQAAA</sequence>
<dbReference type="PANTHER" id="PTHR33055:SF13">
    <property type="entry name" value="TRANSPOSASE"/>
    <property type="match status" value="1"/>
</dbReference>
<dbReference type="GO" id="GO:0006313">
    <property type="term" value="P:DNA transposition"/>
    <property type="evidence" value="ECO:0007669"/>
    <property type="project" value="InterPro"/>
</dbReference>
<evidence type="ECO:0000313" key="4">
    <source>
        <dbReference type="Proteomes" id="UP000196475"/>
    </source>
</evidence>
<dbReference type="GO" id="GO:0004803">
    <property type="term" value="F:transposase activity"/>
    <property type="evidence" value="ECO:0007669"/>
    <property type="project" value="InterPro"/>
</dbReference>
<dbReference type="EMBL" id="LZRT01000034">
    <property type="protein sequence ID" value="OUM89805.1"/>
    <property type="molecule type" value="Genomic_DNA"/>
</dbReference>
<comment type="caution">
    <text evidence="3">The sequence shown here is derived from an EMBL/GenBank/DDBJ whole genome shotgun (WGS) entry which is preliminary data.</text>
</comment>
<dbReference type="Pfam" id="PF02371">
    <property type="entry name" value="Transposase_20"/>
    <property type="match status" value="1"/>
</dbReference>
<dbReference type="AlphaFoldDB" id="A0A1Y3PR17"/>
<dbReference type="GO" id="GO:0003677">
    <property type="term" value="F:DNA binding"/>
    <property type="evidence" value="ECO:0007669"/>
    <property type="project" value="InterPro"/>
</dbReference>
<reference evidence="4" key="1">
    <citation type="submission" date="2016-06" db="EMBL/GenBank/DDBJ databases">
        <authorList>
            <person name="Nascimento L."/>
            <person name="Pereira R.V."/>
            <person name="Martins L.F."/>
            <person name="Quaggio R.B."/>
            <person name="Silva A.M."/>
            <person name="Setubal J.C."/>
        </authorList>
    </citation>
    <scope>NUCLEOTIDE SEQUENCE [LARGE SCALE GENOMIC DNA]</scope>
</reference>
<gene>
    <name evidence="3" type="ORF">BAA01_08630</name>
</gene>
<evidence type="ECO:0000259" key="1">
    <source>
        <dbReference type="Pfam" id="PF01548"/>
    </source>
</evidence>
<dbReference type="NCBIfam" id="NF033542">
    <property type="entry name" value="transpos_IS110"/>
    <property type="match status" value="1"/>
</dbReference>
<protein>
    <submittedName>
        <fullName evidence="3">Transposase</fullName>
    </submittedName>
</protein>
<dbReference type="InterPro" id="IPR047650">
    <property type="entry name" value="Transpos_IS110"/>
</dbReference>
<feature type="domain" description="Transposase IS116/IS110/IS902 C-terminal" evidence="2">
    <location>
        <begin position="293"/>
        <end position="376"/>
    </location>
</feature>
<proteinExistence type="predicted"/>
<dbReference type="PANTHER" id="PTHR33055">
    <property type="entry name" value="TRANSPOSASE FOR INSERTION SEQUENCE ELEMENT IS1111A"/>
    <property type="match status" value="1"/>
</dbReference>
<name>A0A1Y3PR17_9BACI</name>
<evidence type="ECO:0000259" key="2">
    <source>
        <dbReference type="Pfam" id="PF02371"/>
    </source>
</evidence>
<dbReference type="InterPro" id="IPR003346">
    <property type="entry name" value="Transposase_20"/>
</dbReference>
<dbReference type="Pfam" id="PF01548">
    <property type="entry name" value="DEDD_Tnp_IS110"/>
    <property type="match status" value="1"/>
</dbReference>
<dbReference type="InterPro" id="IPR002525">
    <property type="entry name" value="Transp_IS110-like_N"/>
</dbReference>
<feature type="domain" description="Transposase IS110-like N-terminal" evidence="1">
    <location>
        <begin position="23"/>
        <end position="183"/>
    </location>
</feature>
<dbReference type="Proteomes" id="UP000196475">
    <property type="component" value="Unassembled WGS sequence"/>
</dbReference>